<sequence>AEFNECPDCKVDARLMNSIVQEEVAKGNMGKEAVACTDVRVFCNVDPSKPQLAGGRLPGAKVYRDMCTKCGREFTSRIERGYVTLPTTPGMPPVFS</sequence>
<dbReference type="EMBL" id="BARV01008886">
    <property type="protein sequence ID" value="GAI09501.1"/>
    <property type="molecule type" value="Genomic_DNA"/>
</dbReference>
<protein>
    <submittedName>
        <fullName evidence="1">Uncharacterized protein</fullName>
    </submittedName>
</protein>
<feature type="non-terminal residue" evidence="1">
    <location>
        <position position="1"/>
    </location>
</feature>
<name>X1LUN3_9ZZZZ</name>
<accession>X1LUN3</accession>
<comment type="caution">
    <text evidence="1">The sequence shown here is derived from an EMBL/GenBank/DDBJ whole genome shotgun (WGS) entry which is preliminary data.</text>
</comment>
<dbReference type="AlphaFoldDB" id="X1LUN3"/>
<proteinExistence type="predicted"/>
<evidence type="ECO:0000313" key="1">
    <source>
        <dbReference type="EMBL" id="GAI09501.1"/>
    </source>
</evidence>
<gene>
    <name evidence="1" type="ORF">S06H3_17724</name>
</gene>
<reference evidence="1" key="1">
    <citation type="journal article" date="2014" name="Front. Microbiol.">
        <title>High frequency of phylogenetically diverse reductive dehalogenase-homologous genes in deep subseafloor sedimentary metagenomes.</title>
        <authorList>
            <person name="Kawai M."/>
            <person name="Futagami T."/>
            <person name="Toyoda A."/>
            <person name="Takaki Y."/>
            <person name="Nishi S."/>
            <person name="Hori S."/>
            <person name="Arai W."/>
            <person name="Tsubouchi T."/>
            <person name="Morono Y."/>
            <person name="Uchiyama I."/>
            <person name="Ito T."/>
            <person name="Fujiyama A."/>
            <person name="Inagaki F."/>
            <person name="Takami H."/>
        </authorList>
    </citation>
    <scope>NUCLEOTIDE SEQUENCE</scope>
    <source>
        <strain evidence="1">Expedition CK06-06</strain>
    </source>
</reference>
<organism evidence="1">
    <name type="scientific">marine sediment metagenome</name>
    <dbReference type="NCBI Taxonomy" id="412755"/>
    <lineage>
        <taxon>unclassified sequences</taxon>
        <taxon>metagenomes</taxon>
        <taxon>ecological metagenomes</taxon>
    </lineage>
</organism>